<evidence type="ECO:0000313" key="3">
    <source>
        <dbReference type="Proteomes" id="UP001212189"/>
    </source>
</evidence>
<dbReference type="Proteomes" id="UP001212189">
    <property type="component" value="Chromosome"/>
</dbReference>
<keyword evidence="1" id="KW-1133">Transmembrane helix</keyword>
<gene>
    <name evidence="2" type="ORF">O6P33_12060</name>
</gene>
<organism evidence="2 3">
    <name type="scientific">Denitrificimonas caeni</name>
    <dbReference type="NCBI Taxonomy" id="521720"/>
    <lineage>
        <taxon>Bacteria</taxon>
        <taxon>Pseudomonadati</taxon>
        <taxon>Pseudomonadota</taxon>
        <taxon>Gammaproteobacteria</taxon>
        <taxon>Pseudomonadales</taxon>
        <taxon>Pseudomonadaceae</taxon>
        <taxon>Denitrificimonas</taxon>
    </lineage>
</organism>
<feature type="transmembrane region" description="Helical" evidence="1">
    <location>
        <begin position="44"/>
        <end position="66"/>
    </location>
</feature>
<keyword evidence="1" id="KW-0472">Membrane</keyword>
<protein>
    <submittedName>
        <fullName evidence="2">Uncharacterized protein</fullName>
    </submittedName>
</protein>
<reference evidence="2 3" key="1">
    <citation type="submission" date="2022-12" db="EMBL/GenBank/DDBJ databases">
        <title>Coexistence and Characterization of a Novel Tigecycline Resistance gene tet(X) variant and blaNDM-1 in a Pseudomonas caeni Isolate of Chicken Origin.</title>
        <authorList>
            <person name="Lu X."/>
            <person name="Zhang L."/>
            <person name="Li R."/>
            <person name="Wang Z."/>
        </authorList>
    </citation>
    <scope>NUCLEOTIDE SEQUENCE [LARGE SCALE GENOMIC DNA]</scope>
    <source>
        <strain evidence="2 3">CE14</strain>
    </source>
</reference>
<evidence type="ECO:0000256" key="1">
    <source>
        <dbReference type="SAM" id="Phobius"/>
    </source>
</evidence>
<feature type="transmembrane region" description="Helical" evidence="1">
    <location>
        <begin position="7"/>
        <end position="24"/>
    </location>
</feature>
<dbReference type="RefSeq" id="WP_269818021.1">
    <property type="nucleotide sequence ID" value="NZ_CP114976.1"/>
</dbReference>
<sequence length="101" mass="11819">MKHFLRYQISGMVFIGWVLILYIATHHGFSTESLKSFFIQKYNFALGGLLTALPIGILIHQLSVLIKNWFMTYISDVFSDFPKKYYLDSFDEPNSKKLNIF</sequence>
<dbReference type="AlphaFoldDB" id="A0AAF0AK42"/>
<dbReference type="EMBL" id="CP114976">
    <property type="protein sequence ID" value="WBE25076.1"/>
    <property type="molecule type" value="Genomic_DNA"/>
</dbReference>
<keyword evidence="1" id="KW-0812">Transmembrane</keyword>
<evidence type="ECO:0000313" key="2">
    <source>
        <dbReference type="EMBL" id="WBE25076.1"/>
    </source>
</evidence>
<proteinExistence type="predicted"/>
<keyword evidence="3" id="KW-1185">Reference proteome</keyword>
<dbReference type="KEGG" id="dce:O6P33_12060"/>
<name>A0AAF0AK42_9GAMM</name>
<accession>A0AAF0AK42</accession>